<dbReference type="InterPro" id="IPR032710">
    <property type="entry name" value="NTF2-like_dom_sf"/>
</dbReference>
<reference evidence="3" key="1">
    <citation type="journal article" date="2019" name="Int. J. Syst. Evol. Microbiol.">
        <title>The Global Catalogue of Microorganisms (GCM) 10K type strain sequencing project: providing services to taxonomists for standard genome sequencing and annotation.</title>
        <authorList>
            <consortium name="The Broad Institute Genomics Platform"/>
            <consortium name="The Broad Institute Genome Sequencing Center for Infectious Disease"/>
            <person name="Wu L."/>
            <person name="Ma J."/>
        </authorList>
    </citation>
    <scope>NUCLEOTIDE SEQUENCE [LARGE SCALE GENOMIC DNA]</scope>
    <source>
        <strain evidence="3">CCM 8937</strain>
    </source>
</reference>
<comment type="caution">
    <text evidence="2">The sequence shown here is derived from an EMBL/GenBank/DDBJ whole genome shotgun (WGS) entry which is preliminary data.</text>
</comment>
<name>A0ABW4BKT3_9LACO</name>
<organism evidence="2 3">
    <name type="scientific">Lapidilactobacillus gannanensis</name>
    <dbReference type="NCBI Taxonomy" id="2486002"/>
    <lineage>
        <taxon>Bacteria</taxon>
        <taxon>Bacillati</taxon>
        <taxon>Bacillota</taxon>
        <taxon>Bacilli</taxon>
        <taxon>Lactobacillales</taxon>
        <taxon>Lactobacillaceae</taxon>
        <taxon>Lapidilactobacillus</taxon>
    </lineage>
</organism>
<dbReference type="Pfam" id="PF12680">
    <property type="entry name" value="SnoaL_2"/>
    <property type="match status" value="1"/>
</dbReference>
<evidence type="ECO:0000259" key="1">
    <source>
        <dbReference type="Pfam" id="PF12680"/>
    </source>
</evidence>
<dbReference type="Gene3D" id="3.10.450.50">
    <property type="match status" value="1"/>
</dbReference>
<gene>
    <name evidence="2" type="ORF">ACFQ4R_04215</name>
</gene>
<dbReference type="RefSeq" id="WP_125647981.1">
    <property type="nucleotide sequence ID" value="NZ_JBHTOH010000025.1"/>
</dbReference>
<dbReference type="SUPFAM" id="SSF54427">
    <property type="entry name" value="NTF2-like"/>
    <property type="match status" value="1"/>
</dbReference>
<dbReference type="EMBL" id="JBHTOH010000025">
    <property type="protein sequence ID" value="MFD1410820.1"/>
    <property type="molecule type" value="Genomic_DNA"/>
</dbReference>
<keyword evidence="3" id="KW-1185">Reference proteome</keyword>
<accession>A0ABW4BKT3</accession>
<dbReference type="InterPro" id="IPR037401">
    <property type="entry name" value="SnoaL-like"/>
</dbReference>
<evidence type="ECO:0000313" key="3">
    <source>
        <dbReference type="Proteomes" id="UP001597191"/>
    </source>
</evidence>
<evidence type="ECO:0000313" key="2">
    <source>
        <dbReference type="EMBL" id="MFD1410820.1"/>
    </source>
</evidence>
<feature type="domain" description="SnoaL-like" evidence="1">
    <location>
        <begin position="19"/>
        <end position="109"/>
    </location>
</feature>
<sequence length="117" mass="13622">METLTEYFTLSDTACHDQASLQKLLTLFADEAIVTDNRGYVYRGREQVDQFFKNFFTENIKLKHIFEVYKQDNRVEVNWGVVGQKEKSRKIFALTGTDLATLDDRGKIINLRVTTNH</sequence>
<dbReference type="Proteomes" id="UP001597191">
    <property type="component" value="Unassembled WGS sequence"/>
</dbReference>
<protein>
    <submittedName>
        <fullName evidence="2">Nuclear transport factor 2 family protein</fullName>
    </submittedName>
</protein>
<proteinExistence type="predicted"/>